<dbReference type="STRING" id="1184609.KILIM_089_00120"/>
<name>K6X0Q6_9MICO</name>
<dbReference type="PANTHER" id="PTHR33608:SF6">
    <property type="entry name" value="BLL2464 PROTEIN"/>
    <property type="match status" value="1"/>
</dbReference>
<evidence type="ECO:0000313" key="3">
    <source>
        <dbReference type="Proteomes" id="UP000008366"/>
    </source>
</evidence>
<keyword evidence="3" id="KW-1185">Reference proteome</keyword>
<dbReference type="EMBL" id="BAHD01000089">
    <property type="protein sequence ID" value="GAB97942.1"/>
    <property type="molecule type" value="Genomic_DNA"/>
</dbReference>
<dbReference type="RefSeq" id="WP_006594474.1">
    <property type="nucleotide sequence ID" value="NZ_BAHD01000089.1"/>
</dbReference>
<dbReference type="AlphaFoldDB" id="K6X0Q6"/>
<proteinExistence type="predicted"/>
<dbReference type="Pfam" id="PF01882">
    <property type="entry name" value="DUF58"/>
    <property type="match status" value="1"/>
</dbReference>
<comment type="caution">
    <text evidence="2">The sequence shown here is derived from an EMBL/GenBank/DDBJ whole genome shotgun (WGS) entry which is preliminary data.</text>
</comment>
<dbReference type="Proteomes" id="UP000008366">
    <property type="component" value="Unassembled WGS sequence"/>
</dbReference>
<sequence>MLPDGAGLRSRERAFAALDLVVRRHVEGLLQGDHSGTRLGPGGEPAEVVRYSPGEDDVRRIDWNVTARSSEPHVWRSRADHELDTWVLLDATASMDFGTTTMEKRDLGAWAGAVVALLADGPGNRVGVARHTAGGLRWEPARPARVSARRITRAALNEGAHPEVGGGVVRGGVVRSDVTAAPVVAVESRSESAEFAQSLSGFERRFRRPGLRVVISDFVEPDGRSERPFDWETPLRRLTARHDVIAVEVLDPRELELPDVGMVLLTDPETGRQHEVWTGAKTRARYAQVAAEHRAAVAEALRSAGADHLQLRTDSDWIRDLARHVQRRRRVPRPRRRIR</sequence>
<dbReference type="PANTHER" id="PTHR33608">
    <property type="entry name" value="BLL2464 PROTEIN"/>
    <property type="match status" value="1"/>
</dbReference>
<accession>K6X0Q6</accession>
<organism evidence="2 3">
    <name type="scientific">Kineosphaera limosa NBRC 100340</name>
    <dbReference type="NCBI Taxonomy" id="1184609"/>
    <lineage>
        <taxon>Bacteria</taxon>
        <taxon>Bacillati</taxon>
        <taxon>Actinomycetota</taxon>
        <taxon>Actinomycetes</taxon>
        <taxon>Micrococcales</taxon>
        <taxon>Dermatophilaceae</taxon>
        <taxon>Kineosphaera</taxon>
    </lineage>
</organism>
<reference evidence="2 3" key="1">
    <citation type="submission" date="2012-08" db="EMBL/GenBank/DDBJ databases">
        <title>Whole genome shotgun sequence of Kineosphaera limosa NBRC 100340.</title>
        <authorList>
            <person name="Yoshida I."/>
            <person name="Isaki S."/>
            <person name="Hosoyama A."/>
            <person name="Tsuchikane K."/>
            <person name="Katsumata H."/>
            <person name="Ando Y."/>
            <person name="Ohji S."/>
            <person name="Hamada M."/>
            <person name="Tamura T."/>
            <person name="Yamazoe A."/>
            <person name="Yamazaki S."/>
            <person name="Fujita N."/>
        </authorList>
    </citation>
    <scope>NUCLEOTIDE SEQUENCE [LARGE SCALE GENOMIC DNA]</scope>
    <source>
        <strain evidence="2 3">NBRC 100340</strain>
    </source>
</reference>
<protein>
    <recommendedName>
        <fullName evidence="1">DUF58 domain-containing protein</fullName>
    </recommendedName>
</protein>
<dbReference type="OrthoDB" id="9776116at2"/>
<evidence type="ECO:0000313" key="2">
    <source>
        <dbReference type="EMBL" id="GAB97942.1"/>
    </source>
</evidence>
<evidence type="ECO:0000259" key="1">
    <source>
        <dbReference type="Pfam" id="PF01882"/>
    </source>
</evidence>
<feature type="domain" description="DUF58" evidence="1">
    <location>
        <begin position="49"/>
        <end position="295"/>
    </location>
</feature>
<gene>
    <name evidence="2" type="ORF">KILIM_089_00120</name>
</gene>
<dbReference type="eggNOG" id="COG1721">
    <property type="taxonomic scope" value="Bacteria"/>
</dbReference>
<dbReference type="InterPro" id="IPR002881">
    <property type="entry name" value="DUF58"/>
</dbReference>